<protein>
    <recommendedName>
        <fullName evidence="1">NYN domain-containing protein</fullName>
    </recommendedName>
</protein>
<feature type="domain" description="NYN" evidence="1">
    <location>
        <begin position="303"/>
        <end position="468"/>
    </location>
</feature>
<dbReference type="STRING" id="1236973.JCM9157_1104"/>
<dbReference type="GO" id="GO:0004540">
    <property type="term" value="F:RNA nuclease activity"/>
    <property type="evidence" value="ECO:0007669"/>
    <property type="project" value="InterPro"/>
</dbReference>
<dbReference type="Pfam" id="PF01936">
    <property type="entry name" value="NYN"/>
    <property type="match status" value="1"/>
</dbReference>
<accession>W4QPS5</accession>
<dbReference type="InterPro" id="IPR021139">
    <property type="entry name" value="NYN"/>
</dbReference>
<evidence type="ECO:0000313" key="3">
    <source>
        <dbReference type="Proteomes" id="UP000018896"/>
    </source>
</evidence>
<gene>
    <name evidence="2" type="ORF">JCM9157_1104</name>
</gene>
<dbReference type="OrthoDB" id="3035018at2"/>
<keyword evidence="3" id="KW-1185">Reference proteome</keyword>
<reference evidence="2 3" key="1">
    <citation type="journal article" date="2014" name="Genome Announc.">
        <title>Draft Genome Sequences of Three Alkaliphilic Bacillus Strains, Bacillus wakoensis JCM 9140T, Bacillus akibai JCM 9157T, and Bacillus hemicellulosilyticus JCM 9152T.</title>
        <authorList>
            <person name="Yuki M."/>
            <person name="Oshima K."/>
            <person name="Suda W."/>
            <person name="Oshida Y."/>
            <person name="Kitamura K."/>
            <person name="Iida T."/>
            <person name="Hattori M."/>
            <person name="Ohkuma M."/>
        </authorList>
    </citation>
    <scope>NUCLEOTIDE SEQUENCE [LARGE SCALE GENOMIC DNA]</scope>
    <source>
        <strain evidence="2 3">JCM 9157</strain>
    </source>
</reference>
<proteinExistence type="predicted"/>
<comment type="caution">
    <text evidence="2">The sequence shown here is derived from an EMBL/GenBank/DDBJ whole genome shotgun (WGS) entry which is preliminary data.</text>
</comment>
<evidence type="ECO:0000259" key="1">
    <source>
        <dbReference type="Pfam" id="PF01936"/>
    </source>
</evidence>
<dbReference type="eggNOG" id="ENOG5033W4Y">
    <property type="taxonomic scope" value="Bacteria"/>
</dbReference>
<sequence length="477" mass="55487">MNLTTFDRPIIILPSLNEKKDRSSSISNQLFYSYQSHCSVFKKCGGDTDIVLEPNYKFESLNDIVEQYEREGHVIPETSIIHLSDFHNIHFSDLSHVSQSIKKNLDHLQSINASSPFELSYYQDQTLTNHVDSLDQKLKNVSRHQYSEIPIFEYWNKDISLNNEHIEQMMKNPKWIIQLVVFFSSLTKNKMTVSIEDLNFDSFLYNQNGTIAAFISYDLVNIRPNFSLTKITETNLRAFSKLLWTFYDYSSNVETDNSLFTNHNSLLNKLLLRIKSETEIEFYDFQEIASFLKGEEVSGKPARFGVFLDVANIYTGLQTMKIDFHSLFLSVFGLEAKGRIKEENKHAVLFLPVYEDERKTIKVQGQQQELRETLELEFSFKVHETINGTPKAKSIINGEEIDVDDKMLIKKMEERLDYLDHILLLSGDAHFVDVLKKYEQEGKKVSVISIHEDDTSNKIQTEFNHKFIHEYAECISI</sequence>
<dbReference type="RefSeq" id="WP_035662812.1">
    <property type="nucleotide sequence ID" value="NZ_BAUV01000005.1"/>
</dbReference>
<name>W4QPS5_HALA3</name>
<dbReference type="Proteomes" id="UP000018896">
    <property type="component" value="Unassembled WGS sequence"/>
</dbReference>
<dbReference type="AlphaFoldDB" id="W4QPS5"/>
<dbReference type="Gene3D" id="3.40.50.1010">
    <property type="entry name" value="5'-nuclease"/>
    <property type="match status" value="1"/>
</dbReference>
<dbReference type="EMBL" id="BAUV01000005">
    <property type="protein sequence ID" value="GAE34071.1"/>
    <property type="molecule type" value="Genomic_DNA"/>
</dbReference>
<organism evidence="2 3">
    <name type="scientific">Halalkalibacter akibai (strain ATCC 43226 / DSM 21942 / CIP 109018 / JCM 9157 / 1139)</name>
    <name type="common">Bacillus akibai</name>
    <dbReference type="NCBI Taxonomy" id="1236973"/>
    <lineage>
        <taxon>Bacteria</taxon>
        <taxon>Bacillati</taxon>
        <taxon>Bacillota</taxon>
        <taxon>Bacilli</taxon>
        <taxon>Bacillales</taxon>
        <taxon>Bacillaceae</taxon>
        <taxon>Halalkalibacter</taxon>
    </lineage>
</organism>
<evidence type="ECO:0000313" key="2">
    <source>
        <dbReference type="EMBL" id="GAE34071.1"/>
    </source>
</evidence>